<evidence type="ECO:0000313" key="2">
    <source>
        <dbReference type="EMBL" id="SFH60224.1"/>
    </source>
</evidence>
<accession>A0A1I3BD63</accession>
<evidence type="ECO:0000313" key="5">
    <source>
        <dbReference type="Proteomes" id="UP000297963"/>
    </source>
</evidence>
<keyword evidence="4" id="KW-1185">Reference proteome</keyword>
<feature type="region of interest" description="Disordered" evidence="1">
    <location>
        <begin position="44"/>
        <end position="72"/>
    </location>
</feature>
<dbReference type="InterPro" id="IPR011050">
    <property type="entry name" value="Pectin_lyase_fold/virulence"/>
</dbReference>
<protein>
    <submittedName>
        <fullName evidence="2">Right handed beta helix region</fullName>
    </submittedName>
</protein>
<reference evidence="2 4" key="1">
    <citation type="submission" date="2016-10" db="EMBL/GenBank/DDBJ databases">
        <authorList>
            <person name="Varghese N."/>
            <person name="Submissions S."/>
        </authorList>
    </citation>
    <scope>NUCLEOTIDE SEQUENCE [LARGE SCALE GENOMIC DNA]</scope>
    <source>
        <strain evidence="2 4">GMCC 1.11211</strain>
    </source>
</reference>
<dbReference type="EMBL" id="FOPW01000009">
    <property type="protein sequence ID" value="SFH60224.1"/>
    <property type="molecule type" value="Genomic_DNA"/>
</dbReference>
<evidence type="ECO:0000313" key="4">
    <source>
        <dbReference type="Proteomes" id="UP000199681"/>
    </source>
</evidence>
<dbReference type="InterPro" id="IPR012334">
    <property type="entry name" value="Pectin_lyas_fold"/>
</dbReference>
<comment type="caution">
    <text evidence="3">The sequence shown here is derived from an EMBL/GenBank/DDBJ whole genome shotgun (WGS) entry which is preliminary data.</text>
</comment>
<dbReference type="Proteomes" id="UP000297963">
    <property type="component" value="Unassembled WGS sequence"/>
</dbReference>
<reference evidence="3 5" key="2">
    <citation type="submission" date="2019-03" db="EMBL/GenBank/DDBJ databases">
        <title>Genomics of glacier-inhabiting Cryobacterium strains.</title>
        <authorList>
            <person name="Liu Q."/>
            <person name="Xin Y.-H."/>
        </authorList>
    </citation>
    <scope>NUCLEOTIDE SEQUENCE [LARGE SCALE GENOMIC DNA]</scope>
    <source>
        <strain evidence="3 5">Hh34</strain>
    </source>
</reference>
<dbReference type="SUPFAM" id="SSF51126">
    <property type="entry name" value="Pectin lyase-like"/>
    <property type="match status" value="1"/>
</dbReference>
<evidence type="ECO:0000256" key="1">
    <source>
        <dbReference type="SAM" id="MobiDB-lite"/>
    </source>
</evidence>
<feature type="compositionally biased region" description="Low complexity" evidence="1">
    <location>
        <begin position="44"/>
        <end position="60"/>
    </location>
</feature>
<dbReference type="SMART" id="SM00710">
    <property type="entry name" value="PbH1"/>
    <property type="match status" value="4"/>
</dbReference>
<dbReference type="STRING" id="995038.SAMN05216274_10938"/>
<dbReference type="AlphaFoldDB" id="A0A1I3BD63"/>
<organism evidence="3 5">
    <name type="scientific">Cryobacterium levicorallinum</name>
    <dbReference type="NCBI Taxonomy" id="995038"/>
    <lineage>
        <taxon>Bacteria</taxon>
        <taxon>Bacillati</taxon>
        <taxon>Actinomycetota</taxon>
        <taxon>Actinomycetes</taxon>
        <taxon>Micrococcales</taxon>
        <taxon>Microbacteriaceae</taxon>
        <taxon>Cryobacterium</taxon>
    </lineage>
</organism>
<dbReference type="Proteomes" id="UP000199681">
    <property type="component" value="Unassembled WGS sequence"/>
</dbReference>
<dbReference type="EMBL" id="SOFE01000002">
    <property type="protein sequence ID" value="TFB88909.1"/>
    <property type="molecule type" value="Genomic_DNA"/>
</dbReference>
<gene>
    <name evidence="3" type="ORF">E3O11_01550</name>
    <name evidence="2" type="ORF">SAMN05216274_10938</name>
</gene>
<proteinExistence type="predicted"/>
<evidence type="ECO:0000313" key="3">
    <source>
        <dbReference type="EMBL" id="TFB88909.1"/>
    </source>
</evidence>
<sequence>MKQLLANRPWFALGAAFLGGALAVGLVWASVSIARPAPAATVAEPTAGASPVPSPSATAAQQDSVRPQPGAGCPRATIDVVSADELSSALIDAAPGDVIGLADGNYQGNFVATTSGTVDEPITLCGGTDSVLDGGDPMNGYVMHLDGAQYWNLVGFSVTNGQKGVMADGTVGSTIRALTVSTIGDEAIHLRRFSTDNTVADNIVFDTGLRKPKFGEGVYIGTADSNWCDISGCQPDRSDRNTVTGNSFSQTTSEAVDVKEGTSNGIVSHNTFDGSALSEADSWVDIKGNGWVIDSNTGTNSLRDGFQTHEILDGWGTDNIFRNNTAAVNGPGFGYSMTPELSNIVECNNTATGAAEGVMNVTCRAS</sequence>
<name>A0A1I3BD63_9MICO</name>
<dbReference type="Gene3D" id="2.160.20.10">
    <property type="entry name" value="Single-stranded right-handed beta-helix, Pectin lyase-like"/>
    <property type="match status" value="1"/>
</dbReference>
<dbReference type="RefSeq" id="WP_134495361.1">
    <property type="nucleotide sequence ID" value="NZ_BKAC01000018.1"/>
</dbReference>
<dbReference type="InterPro" id="IPR006626">
    <property type="entry name" value="PbH1"/>
</dbReference>